<keyword evidence="2" id="KW-0808">Transferase</keyword>
<proteinExistence type="predicted"/>
<keyword evidence="3" id="KW-1185">Reference proteome</keyword>
<dbReference type="Pfam" id="PF08241">
    <property type="entry name" value="Methyltransf_11"/>
    <property type="match status" value="1"/>
</dbReference>
<keyword evidence="2" id="KW-0489">Methyltransferase</keyword>
<dbReference type="InterPro" id="IPR013216">
    <property type="entry name" value="Methyltransf_11"/>
</dbReference>
<protein>
    <submittedName>
        <fullName evidence="2">Methyltransferase domain-containing protein</fullName>
    </submittedName>
</protein>
<dbReference type="SUPFAM" id="SSF53335">
    <property type="entry name" value="S-adenosyl-L-methionine-dependent methyltransferases"/>
    <property type="match status" value="1"/>
</dbReference>
<accession>A0A5B9DT41</accession>
<organism evidence="2 3">
    <name type="scientific">Paradevosia tibetensis</name>
    <dbReference type="NCBI Taxonomy" id="1447062"/>
    <lineage>
        <taxon>Bacteria</taxon>
        <taxon>Pseudomonadati</taxon>
        <taxon>Pseudomonadota</taxon>
        <taxon>Alphaproteobacteria</taxon>
        <taxon>Hyphomicrobiales</taxon>
        <taxon>Devosiaceae</taxon>
        <taxon>Paradevosia</taxon>
    </lineage>
</organism>
<evidence type="ECO:0000259" key="1">
    <source>
        <dbReference type="Pfam" id="PF08241"/>
    </source>
</evidence>
<dbReference type="InterPro" id="IPR029063">
    <property type="entry name" value="SAM-dependent_MTases_sf"/>
</dbReference>
<reference evidence="2 3" key="1">
    <citation type="journal article" date="2015" name="Int. J. Syst. Evol. Microbiol.">
        <title>Youhaiella tibetensis gen. nov., sp. nov., isolated from subsurface sediment.</title>
        <authorList>
            <person name="Wang Y.X."/>
            <person name="Huang F.Q."/>
            <person name="Nogi Y."/>
            <person name="Pang S.J."/>
            <person name="Wang P.K."/>
            <person name="Lv J."/>
        </authorList>
    </citation>
    <scope>NUCLEOTIDE SEQUENCE [LARGE SCALE GENOMIC DNA]</scope>
    <source>
        <strain evidence="3">fig4</strain>
    </source>
</reference>
<feature type="domain" description="Methyltransferase type 11" evidence="1">
    <location>
        <begin position="90"/>
        <end position="153"/>
    </location>
</feature>
<gene>
    <name evidence="2" type="ORF">FNA67_20230</name>
</gene>
<dbReference type="AlphaFoldDB" id="A0A5B9DT41"/>
<dbReference type="GO" id="GO:0008757">
    <property type="term" value="F:S-adenosylmethionine-dependent methyltransferase activity"/>
    <property type="evidence" value="ECO:0007669"/>
    <property type="project" value="InterPro"/>
</dbReference>
<dbReference type="Gene3D" id="3.40.50.150">
    <property type="entry name" value="Vaccinia Virus protein VP39"/>
    <property type="match status" value="1"/>
</dbReference>
<dbReference type="GO" id="GO:0032259">
    <property type="term" value="P:methylation"/>
    <property type="evidence" value="ECO:0007669"/>
    <property type="project" value="UniProtKB-KW"/>
</dbReference>
<evidence type="ECO:0000313" key="2">
    <source>
        <dbReference type="EMBL" id="QEE22347.1"/>
    </source>
</evidence>
<dbReference type="KEGG" id="yti:FNA67_20230"/>
<dbReference type="OrthoDB" id="9800231at2"/>
<dbReference type="Proteomes" id="UP000321062">
    <property type="component" value="Chromosome"/>
</dbReference>
<evidence type="ECO:0000313" key="3">
    <source>
        <dbReference type="Proteomes" id="UP000321062"/>
    </source>
</evidence>
<name>A0A5B9DT41_9HYPH</name>
<sequence>MTGWKLGSAHLDDKHHRITQTGAMAQDVQRLIDFYKSPLGRIARALVREQIMTLAGNIAGSRVLGLGFASPYLRFALEPAERVLAFMPARQGASSWPREGPSRTVLCDPLEMPLTDAAIDLTIAVHAFEHIADAEELMRELWRISAPNARLIVVVPRRRGMWAQRDNTPFGTGNPFSGPQLEKLLRDHSFTPEAWRDALFLPPFQSGIVLKSTRLFERSLRVFGPTFAGVTIVRARKEAFPAVPRRTRIERYIRVPDLAPQTIMEAPPRF</sequence>
<dbReference type="EMBL" id="CP041690">
    <property type="protein sequence ID" value="QEE22347.1"/>
    <property type="molecule type" value="Genomic_DNA"/>
</dbReference>